<organism evidence="2 3">
    <name type="scientific">Mesorhizobium mediterraneum</name>
    <dbReference type="NCBI Taxonomy" id="43617"/>
    <lineage>
        <taxon>Bacteria</taxon>
        <taxon>Pseudomonadati</taxon>
        <taxon>Pseudomonadota</taxon>
        <taxon>Alphaproteobacteria</taxon>
        <taxon>Hyphomicrobiales</taxon>
        <taxon>Phyllobacteriaceae</taxon>
        <taxon>Mesorhizobium</taxon>
    </lineage>
</organism>
<protein>
    <recommendedName>
        <fullName evidence="1">HNH nuclease domain-containing protein</fullName>
    </recommendedName>
</protein>
<dbReference type="GO" id="GO:0003700">
    <property type="term" value="F:DNA-binding transcription factor activity"/>
    <property type="evidence" value="ECO:0007669"/>
    <property type="project" value="InterPro"/>
</dbReference>
<dbReference type="AlphaFoldDB" id="A0AB36RGQ0"/>
<dbReference type="Proteomes" id="UP000216215">
    <property type="component" value="Unassembled WGS sequence"/>
</dbReference>
<name>A0AB36RGQ0_9HYPH</name>
<proteinExistence type="predicted"/>
<comment type="caution">
    <text evidence="2">The sequence shown here is derived from an EMBL/GenBank/DDBJ whole genome shotgun (WGS) entry which is preliminary data.</text>
</comment>
<dbReference type="InterPro" id="IPR016177">
    <property type="entry name" value="DNA-bd_dom_sf"/>
</dbReference>
<keyword evidence="3" id="KW-1185">Reference proteome</keyword>
<reference evidence="3" key="1">
    <citation type="submission" date="2017-08" db="EMBL/GenBank/DDBJ databases">
        <title>Mesorhizobium wenxinae sp. nov., a novel rhizobial species isolated from root nodules of chickpea (Cicer arietinum L.).</title>
        <authorList>
            <person name="Zhang J."/>
        </authorList>
    </citation>
    <scope>NUCLEOTIDE SEQUENCE [LARGE SCALE GENOMIC DNA]</scope>
    <source>
        <strain evidence="3">USDA 3392</strain>
    </source>
</reference>
<gene>
    <name evidence="2" type="ORF">CIT25_04060</name>
</gene>
<feature type="domain" description="HNH nuclease" evidence="1">
    <location>
        <begin position="67"/>
        <end position="109"/>
    </location>
</feature>
<accession>A0AB36RGQ0</accession>
<dbReference type="RefSeq" id="WP_095483271.1">
    <property type="nucleotide sequence ID" value="NZ_CP088151.1"/>
</dbReference>
<dbReference type="Pfam" id="PF13392">
    <property type="entry name" value="HNH_3"/>
    <property type="match status" value="1"/>
</dbReference>
<evidence type="ECO:0000313" key="2">
    <source>
        <dbReference type="EMBL" id="PAQ03698.1"/>
    </source>
</evidence>
<dbReference type="SUPFAM" id="SSF54060">
    <property type="entry name" value="His-Me finger endonucleases"/>
    <property type="match status" value="1"/>
</dbReference>
<evidence type="ECO:0000313" key="3">
    <source>
        <dbReference type="Proteomes" id="UP000216215"/>
    </source>
</evidence>
<dbReference type="InterPro" id="IPR003615">
    <property type="entry name" value="HNH_nuc"/>
</dbReference>
<dbReference type="InterPro" id="IPR044925">
    <property type="entry name" value="His-Me_finger_sf"/>
</dbReference>
<dbReference type="EMBL" id="NPKI01000008">
    <property type="protein sequence ID" value="PAQ03698.1"/>
    <property type="molecule type" value="Genomic_DNA"/>
</dbReference>
<dbReference type="GO" id="GO:0003677">
    <property type="term" value="F:DNA binding"/>
    <property type="evidence" value="ECO:0007669"/>
    <property type="project" value="InterPro"/>
</dbReference>
<dbReference type="Gene3D" id="3.30.730.10">
    <property type="entry name" value="AP2/ERF domain"/>
    <property type="match status" value="1"/>
</dbReference>
<dbReference type="InterPro" id="IPR036955">
    <property type="entry name" value="AP2/ERF_dom_sf"/>
</dbReference>
<dbReference type="Gene3D" id="3.90.75.20">
    <property type="match status" value="1"/>
</dbReference>
<sequence length="173" mass="19309">MKKWSDHLTKEETRAFVGRLREGLSYDPETGLFTNLKRRTSCSVGTIVGGLNDQGYVMISFEGRGHRAHCLAFAYMTGAFAPHEIDHKDRDRANNKWGNLRPATVAENKANTKVRVDNATGLKGVNKKRRRFAARIHISGQVLHLGVFDTAQDAHQAYLKAAKAHYGEFARAA</sequence>
<evidence type="ECO:0000259" key="1">
    <source>
        <dbReference type="Pfam" id="PF13392"/>
    </source>
</evidence>
<dbReference type="SUPFAM" id="SSF54171">
    <property type="entry name" value="DNA-binding domain"/>
    <property type="match status" value="1"/>
</dbReference>